<dbReference type="GO" id="GO:0016829">
    <property type="term" value="F:lyase activity"/>
    <property type="evidence" value="ECO:0007669"/>
    <property type="project" value="UniProtKB-KW"/>
</dbReference>
<evidence type="ECO:0000256" key="2">
    <source>
        <dbReference type="ARBA" id="ARBA00022428"/>
    </source>
</evidence>
<keyword evidence="3" id="KW-0456">Lyase</keyword>
<dbReference type="GO" id="GO:0009234">
    <property type="term" value="P:menaquinone biosynthetic process"/>
    <property type="evidence" value="ECO:0007669"/>
    <property type="project" value="UniProtKB-UniPathway"/>
</dbReference>
<name>A0A1C6GER5_9FIRM</name>
<dbReference type="PIRSF" id="PIRSF027386">
    <property type="entry name" value="UCP027386_ABC_sbc_TM0202"/>
    <property type="match status" value="1"/>
</dbReference>
<dbReference type="AlphaFoldDB" id="A0A1C6GER5"/>
<evidence type="ECO:0000256" key="4">
    <source>
        <dbReference type="SAM" id="SignalP"/>
    </source>
</evidence>
<keyword evidence="4" id="KW-0732">Signal</keyword>
<evidence type="ECO:0000256" key="1">
    <source>
        <dbReference type="ARBA" id="ARBA00004863"/>
    </source>
</evidence>
<reference evidence="5" key="1">
    <citation type="submission" date="2015-09" db="EMBL/GenBank/DDBJ databases">
        <authorList>
            <consortium name="Pathogen Informatics"/>
        </authorList>
    </citation>
    <scope>NUCLEOTIDE SEQUENCE</scope>
    <source>
        <strain evidence="5">2789STDY5834896</strain>
    </source>
</reference>
<dbReference type="InterPro" id="IPR003773">
    <property type="entry name" value="Menaquinone_biosynth"/>
</dbReference>
<feature type="signal peptide" evidence="4">
    <location>
        <begin position="1"/>
        <end position="19"/>
    </location>
</feature>
<gene>
    <name evidence="5" type="ORF">SAMEA3545359_00353</name>
</gene>
<dbReference type="Pfam" id="PF02621">
    <property type="entry name" value="VitK2_biosynth"/>
    <property type="match status" value="1"/>
</dbReference>
<protein>
    <submittedName>
        <fullName evidence="5">ABC-type taurine transport system, periplasmic component</fullName>
    </submittedName>
</protein>
<dbReference type="EMBL" id="FMHG01000001">
    <property type="protein sequence ID" value="SCJ43803.1"/>
    <property type="molecule type" value="Genomic_DNA"/>
</dbReference>
<dbReference type="PANTHER" id="PTHR30024">
    <property type="entry name" value="ALIPHATIC SULFONATES-BINDING PROTEIN-RELATED"/>
    <property type="match status" value="1"/>
</dbReference>
<dbReference type="PROSITE" id="PS51257">
    <property type="entry name" value="PROKAR_LIPOPROTEIN"/>
    <property type="match status" value="1"/>
</dbReference>
<evidence type="ECO:0000313" key="5">
    <source>
        <dbReference type="EMBL" id="SCJ43803.1"/>
    </source>
</evidence>
<sequence>MKKILSLALAALLVLSVFAGCGDKKGTDSGSSSGASSKQGADVRIAGVKSPAGISLAKLMKDSGDKKTANQYTATLYGDAATAAEKLSAGEVDIAVLPTDVAAALYAQNSGSVQLLAANVLGALTVVDTTGEIKNLYGLMGQTVYAAGQGTTSEYLLNYVLDHSGLTVGTDVRIEYVDSYDQLVDMVADGRAPLAVMPEPYLSSALAKNGSAKAAVDLGGEWDRVSDGKELLLGAAVARTDFVKENGQAVKDFLQDFQNSVEFAAGNTEETAALAQKYDIMKAEIAERAIPNLGIAYRDGESMKASVSSLLQILFEANAQSVGGSLPGDDFYYAKA</sequence>
<proteinExistence type="predicted"/>
<keyword evidence="2" id="KW-0474">Menaquinone biosynthesis</keyword>
<organism evidence="5">
    <name type="scientific">uncultured Anaerotruncus sp</name>
    <dbReference type="NCBI Taxonomy" id="905011"/>
    <lineage>
        <taxon>Bacteria</taxon>
        <taxon>Bacillati</taxon>
        <taxon>Bacillota</taxon>
        <taxon>Clostridia</taxon>
        <taxon>Eubacteriales</taxon>
        <taxon>Oscillospiraceae</taxon>
        <taxon>Anaerotruncus</taxon>
        <taxon>environmental samples</taxon>
    </lineage>
</organism>
<comment type="pathway">
    <text evidence="1">Quinol/quinone metabolism; menaquinone biosynthesis.</text>
</comment>
<feature type="chain" id="PRO_5039200995" evidence="4">
    <location>
        <begin position="20"/>
        <end position="336"/>
    </location>
</feature>
<accession>A0A1C6GER5</accession>
<evidence type="ECO:0000256" key="3">
    <source>
        <dbReference type="ARBA" id="ARBA00023239"/>
    </source>
</evidence>
<dbReference type="SUPFAM" id="SSF53850">
    <property type="entry name" value="Periplasmic binding protein-like II"/>
    <property type="match status" value="1"/>
</dbReference>
<dbReference type="UniPathway" id="UPA00079"/>
<dbReference type="InterPro" id="IPR027024">
    <property type="entry name" value="UCP027386_ABC_sbc_TM0202"/>
</dbReference>
<dbReference type="PANTHER" id="PTHR30024:SF46">
    <property type="entry name" value="ABC TRANSPORTER, SUBSTRATE-BINDING LIPOPROTEIN"/>
    <property type="match status" value="1"/>
</dbReference>
<dbReference type="Gene3D" id="3.40.190.10">
    <property type="entry name" value="Periplasmic binding protein-like II"/>
    <property type="match status" value="2"/>
</dbReference>